<evidence type="ECO:0000259" key="8">
    <source>
        <dbReference type="Pfam" id="PF01643"/>
    </source>
</evidence>
<dbReference type="InterPro" id="IPR049427">
    <property type="entry name" value="Acyl-ACP_TE_C"/>
</dbReference>
<dbReference type="InterPro" id="IPR045023">
    <property type="entry name" value="FATA/B"/>
</dbReference>
<keyword evidence="2" id="KW-0444">Lipid biosynthesis</keyword>
<evidence type="ECO:0008006" key="12">
    <source>
        <dbReference type="Google" id="ProtNLM"/>
    </source>
</evidence>
<keyword evidence="6" id="KW-0443">Lipid metabolism</keyword>
<sequence>MILDNKYMMPYTVPTTAIDGQYRCTPITLAALSQDLAANHYSSTGIFMPQLQERGLMWIISKQHFEIHEYPLWLDCLTLQTWAQPPKGLFCFRDFAYYYAEGGKKASLSAAFKDFDAAERRGIEWTADSLRRHGELCVRGSTCWVVLNTKTNQPAVLDDTVFGSLAFCTEHLEGRVFAKIPLPAHWDREELFHLSLLDIDMNGHVNNLNYIRWALSFMDADFCRGKLLRVLDTNFLISAQYGEQLCCRCSHIEDNVCVHSIVRTSDGSEVFRARTEWADERKMARPLQVEHETSRL</sequence>
<dbReference type="InterPro" id="IPR002864">
    <property type="entry name" value="Acyl-ACP_thioesterase_NHD"/>
</dbReference>
<organism evidence="10 11">
    <name type="scientific">Treponema medium ATCC 700293</name>
    <dbReference type="NCBI Taxonomy" id="1125700"/>
    <lineage>
        <taxon>Bacteria</taxon>
        <taxon>Pseudomonadati</taxon>
        <taxon>Spirochaetota</taxon>
        <taxon>Spirochaetia</taxon>
        <taxon>Spirochaetales</taxon>
        <taxon>Treponemataceae</taxon>
        <taxon>Treponema</taxon>
    </lineage>
</organism>
<dbReference type="Pfam" id="PF20791">
    <property type="entry name" value="Acyl-ACP_TE_C"/>
    <property type="match status" value="1"/>
</dbReference>
<dbReference type="Pfam" id="PF01643">
    <property type="entry name" value="Acyl-ACP_TE"/>
    <property type="match status" value="1"/>
</dbReference>
<keyword evidence="5" id="KW-0809">Transit peptide</keyword>
<gene>
    <name evidence="10" type="ORF">HMPREF9195_02288</name>
</gene>
<dbReference type="EMBL" id="ATFE01000016">
    <property type="protein sequence ID" value="EPF27787.1"/>
    <property type="molecule type" value="Genomic_DNA"/>
</dbReference>
<evidence type="ECO:0000256" key="2">
    <source>
        <dbReference type="ARBA" id="ARBA00022516"/>
    </source>
</evidence>
<dbReference type="RefSeq" id="WP_016524209.1">
    <property type="nucleotide sequence ID" value="NZ_KE332517.1"/>
</dbReference>
<dbReference type="PANTHER" id="PTHR31727">
    <property type="entry name" value="OLEOYL-ACYL CARRIER PROTEIN THIOESTERASE 1, CHLOROPLASTIC"/>
    <property type="match status" value="1"/>
</dbReference>
<dbReference type="AlphaFoldDB" id="A0AA87NPV3"/>
<dbReference type="Proteomes" id="UP000014634">
    <property type="component" value="Unassembled WGS sequence"/>
</dbReference>
<evidence type="ECO:0000256" key="6">
    <source>
        <dbReference type="ARBA" id="ARBA00023098"/>
    </source>
</evidence>
<name>A0AA87NPV3_TREMD</name>
<dbReference type="PANTHER" id="PTHR31727:SF6">
    <property type="entry name" value="OLEOYL-ACYL CARRIER PROTEIN THIOESTERASE 1, CHLOROPLASTIC"/>
    <property type="match status" value="1"/>
</dbReference>
<keyword evidence="3" id="KW-0378">Hydrolase</keyword>
<comment type="similarity">
    <text evidence="1">Belongs to the acyl-ACP thioesterase family.</text>
</comment>
<dbReference type="GO" id="GO:0016297">
    <property type="term" value="F:fatty acyl-[ACP] hydrolase activity"/>
    <property type="evidence" value="ECO:0007669"/>
    <property type="project" value="InterPro"/>
</dbReference>
<evidence type="ECO:0000256" key="4">
    <source>
        <dbReference type="ARBA" id="ARBA00022832"/>
    </source>
</evidence>
<proteinExistence type="inferred from homology"/>
<feature type="domain" description="Acyl-ACP thioesterase N-terminal hotdog" evidence="8">
    <location>
        <begin position="5"/>
        <end position="121"/>
    </location>
</feature>
<evidence type="ECO:0000256" key="5">
    <source>
        <dbReference type="ARBA" id="ARBA00022946"/>
    </source>
</evidence>
<evidence type="ECO:0000313" key="10">
    <source>
        <dbReference type="EMBL" id="EPF27787.1"/>
    </source>
</evidence>
<accession>A0AA87NPV3</accession>
<dbReference type="GO" id="GO:0000036">
    <property type="term" value="F:acyl carrier activity"/>
    <property type="evidence" value="ECO:0007669"/>
    <property type="project" value="TreeGrafter"/>
</dbReference>
<evidence type="ECO:0000259" key="9">
    <source>
        <dbReference type="Pfam" id="PF20791"/>
    </source>
</evidence>
<evidence type="ECO:0000256" key="1">
    <source>
        <dbReference type="ARBA" id="ARBA00006500"/>
    </source>
</evidence>
<evidence type="ECO:0000256" key="3">
    <source>
        <dbReference type="ARBA" id="ARBA00022801"/>
    </source>
</evidence>
<dbReference type="SUPFAM" id="SSF54637">
    <property type="entry name" value="Thioesterase/thiol ester dehydrase-isomerase"/>
    <property type="match status" value="2"/>
</dbReference>
<feature type="domain" description="Acyl-ACP thioesterase-like C-terminal" evidence="9">
    <location>
        <begin position="189"/>
        <end position="278"/>
    </location>
</feature>
<dbReference type="Gene3D" id="3.10.129.10">
    <property type="entry name" value="Hotdog Thioesterase"/>
    <property type="match status" value="1"/>
</dbReference>
<comment type="caution">
    <text evidence="10">The sequence shown here is derived from an EMBL/GenBank/DDBJ whole genome shotgun (WGS) entry which is preliminary data.</text>
</comment>
<evidence type="ECO:0000256" key="7">
    <source>
        <dbReference type="ARBA" id="ARBA00023160"/>
    </source>
</evidence>
<keyword evidence="4" id="KW-0276">Fatty acid metabolism</keyword>
<protein>
    <recommendedName>
        <fullName evidence="12">Acyl-ACP thioesterase</fullName>
    </recommendedName>
</protein>
<keyword evidence="7" id="KW-0275">Fatty acid biosynthesis</keyword>
<reference evidence="10 11" key="1">
    <citation type="submission" date="2013-04" db="EMBL/GenBank/DDBJ databases">
        <title>The Genome Sequence of Treponema medium ATCC 700293.</title>
        <authorList>
            <consortium name="The Broad Institute Genomics Platform"/>
            <person name="Earl A."/>
            <person name="Ward D."/>
            <person name="Feldgarden M."/>
            <person name="Gevers D."/>
            <person name="Leonetti C."/>
            <person name="Blanton J.M."/>
            <person name="Dewhirst F.E."/>
            <person name="Izard J."/>
            <person name="Walker B."/>
            <person name="Young S."/>
            <person name="Zeng Q."/>
            <person name="Gargeya S."/>
            <person name="Fitzgerald M."/>
            <person name="Haas B."/>
            <person name="Abouelleil A."/>
            <person name="Allen A.W."/>
            <person name="Alvarado L."/>
            <person name="Arachchi H.M."/>
            <person name="Berlin A.M."/>
            <person name="Chapman S.B."/>
            <person name="Gainer-Dewar J."/>
            <person name="Goldberg J."/>
            <person name="Griggs A."/>
            <person name="Gujja S."/>
            <person name="Hansen M."/>
            <person name="Howarth C."/>
            <person name="Imamovic A."/>
            <person name="Ireland A."/>
            <person name="Larimer J."/>
            <person name="McCowan C."/>
            <person name="Murphy C."/>
            <person name="Pearson M."/>
            <person name="Poon T.W."/>
            <person name="Priest M."/>
            <person name="Roberts A."/>
            <person name="Saif S."/>
            <person name="Shea T."/>
            <person name="Sisk P."/>
            <person name="Sykes S."/>
            <person name="Wortman J."/>
            <person name="Nusbaum C."/>
            <person name="Birren B."/>
        </authorList>
    </citation>
    <scope>NUCLEOTIDE SEQUENCE [LARGE SCALE GENOMIC DNA]</scope>
    <source>
        <strain evidence="10 11">ATCC 700293</strain>
    </source>
</reference>
<evidence type="ECO:0000313" key="11">
    <source>
        <dbReference type="Proteomes" id="UP000014634"/>
    </source>
</evidence>
<dbReference type="InterPro" id="IPR029069">
    <property type="entry name" value="HotDog_dom_sf"/>
</dbReference>